<comment type="subcellular location">
    <subcellularLocation>
        <location evidence="1">Cell inner membrane</location>
    </subcellularLocation>
    <subcellularLocation>
        <location evidence="13">Cell membrane</location>
        <topology evidence="13">Single-pass type II membrane protein</topology>
    </subcellularLocation>
</comment>
<comment type="caution">
    <text evidence="16">The sequence shown here is derived from an EMBL/GenBank/DDBJ whole genome shotgun (WGS) entry which is preliminary data.</text>
</comment>
<gene>
    <name evidence="13 16" type="primary">ccmE</name>
    <name evidence="13" type="synonym">cycJ</name>
    <name evidence="16" type="ORF">FKV25_11960</name>
</gene>
<evidence type="ECO:0000256" key="3">
    <source>
        <dbReference type="ARBA" id="ARBA00022519"/>
    </source>
</evidence>
<dbReference type="RefSeq" id="WP_141519032.1">
    <property type="nucleotide sequence ID" value="NZ_VICE01000111.1"/>
</dbReference>
<reference evidence="16 17" key="1">
    <citation type="submission" date="2019-06" db="EMBL/GenBank/DDBJ databases">
        <title>Lysobacter alkalisoli sp. nov. isolated from saline soil.</title>
        <authorList>
            <person name="Sun J.-Q."/>
            <person name="Xu L."/>
        </authorList>
    </citation>
    <scope>NUCLEOTIDE SEQUENCE [LARGE SCALE GENOMIC DNA]</scope>
    <source>
        <strain evidence="16 17">JCM 31130</strain>
    </source>
</reference>
<keyword evidence="10 13" id="KW-0408">Iron</keyword>
<dbReference type="InterPro" id="IPR012340">
    <property type="entry name" value="NA-bd_OB-fold"/>
</dbReference>
<evidence type="ECO:0000256" key="8">
    <source>
        <dbReference type="ARBA" id="ARBA00022968"/>
    </source>
</evidence>
<dbReference type="SUPFAM" id="SSF82093">
    <property type="entry name" value="Heme chaperone CcmE"/>
    <property type="match status" value="1"/>
</dbReference>
<feature type="compositionally biased region" description="Basic and acidic residues" evidence="15">
    <location>
        <begin position="141"/>
        <end position="150"/>
    </location>
</feature>
<dbReference type="PANTHER" id="PTHR34128">
    <property type="entry name" value="CYTOCHROME C-TYPE BIOGENESIS PROTEIN CCME HOMOLOG, MITOCHONDRIAL"/>
    <property type="match status" value="1"/>
</dbReference>
<evidence type="ECO:0000256" key="5">
    <source>
        <dbReference type="ARBA" id="ARBA00022692"/>
    </source>
</evidence>
<dbReference type="PANTHER" id="PTHR34128:SF2">
    <property type="entry name" value="CYTOCHROME C-TYPE BIOGENESIS PROTEIN CCME HOMOLOG, MITOCHONDRIAL"/>
    <property type="match status" value="1"/>
</dbReference>
<keyword evidence="7 13" id="KW-0201">Cytochrome c-type biogenesis</keyword>
<dbReference type="NCBIfam" id="NF009731">
    <property type="entry name" value="PRK13254.1-5"/>
    <property type="match status" value="1"/>
</dbReference>
<dbReference type="Pfam" id="PF03100">
    <property type="entry name" value="CcmE"/>
    <property type="match status" value="1"/>
</dbReference>
<accession>A0A508A8V6</accession>
<dbReference type="GO" id="GO:0017004">
    <property type="term" value="P:cytochrome complex assembly"/>
    <property type="evidence" value="ECO:0007669"/>
    <property type="project" value="UniProtKB-KW"/>
</dbReference>
<dbReference type="AlphaFoldDB" id="A0A508A8V6"/>
<feature type="binding site" description="axial binding residue" evidence="13 14">
    <location>
        <position position="132"/>
    </location>
    <ligand>
        <name>heme</name>
        <dbReference type="ChEBI" id="CHEBI:30413"/>
    </ligand>
    <ligandPart>
        <name>Fe</name>
        <dbReference type="ChEBI" id="CHEBI:18248"/>
    </ligandPart>
</feature>
<feature type="topological domain" description="Extracellular" evidence="13">
    <location>
        <begin position="30"/>
        <end position="161"/>
    </location>
</feature>
<evidence type="ECO:0000256" key="15">
    <source>
        <dbReference type="SAM" id="MobiDB-lite"/>
    </source>
</evidence>
<evidence type="ECO:0000256" key="12">
    <source>
        <dbReference type="ARBA" id="ARBA00056663"/>
    </source>
</evidence>
<dbReference type="InterPro" id="IPR006311">
    <property type="entry name" value="TAT_signal"/>
</dbReference>
<keyword evidence="2 13" id="KW-1003">Cell membrane</keyword>
<keyword evidence="11 13" id="KW-0472">Membrane</keyword>
<proteinExistence type="inferred from homology"/>
<dbReference type="InterPro" id="IPR004329">
    <property type="entry name" value="CcmE"/>
</dbReference>
<keyword evidence="6 13" id="KW-0479">Metal-binding</keyword>
<dbReference type="FunFam" id="2.40.50.140:FF:000104">
    <property type="entry name" value="Cytochrome c-type biogenesis protein CcmE"/>
    <property type="match status" value="1"/>
</dbReference>
<comment type="similarity">
    <text evidence="13">Belongs to the CcmE/CycJ family.</text>
</comment>
<keyword evidence="8 13" id="KW-0735">Signal-anchor</keyword>
<evidence type="ECO:0000256" key="14">
    <source>
        <dbReference type="PIRSR" id="PIRSR604329-50"/>
    </source>
</evidence>
<evidence type="ECO:0000256" key="7">
    <source>
        <dbReference type="ARBA" id="ARBA00022748"/>
    </source>
</evidence>
<keyword evidence="9 13" id="KW-1133">Transmembrane helix</keyword>
<keyword evidence="4 13" id="KW-0349">Heme</keyword>
<evidence type="ECO:0000313" key="16">
    <source>
        <dbReference type="EMBL" id="TQD42182.1"/>
    </source>
</evidence>
<dbReference type="HAMAP" id="MF_01959">
    <property type="entry name" value="CcmE"/>
    <property type="match status" value="1"/>
</dbReference>
<dbReference type="PROSITE" id="PS51318">
    <property type="entry name" value="TAT"/>
    <property type="match status" value="1"/>
</dbReference>
<evidence type="ECO:0000256" key="13">
    <source>
        <dbReference type="HAMAP-Rule" id="MF_01959"/>
    </source>
</evidence>
<feature type="binding site" description="covalent" evidence="13 14">
    <location>
        <position position="128"/>
    </location>
    <ligand>
        <name>heme</name>
        <dbReference type="ChEBI" id="CHEBI:30413"/>
    </ligand>
</feature>
<evidence type="ECO:0000313" key="17">
    <source>
        <dbReference type="Proteomes" id="UP000318212"/>
    </source>
</evidence>
<feature type="region of interest" description="Disordered" evidence="15">
    <location>
        <begin position="141"/>
        <end position="161"/>
    </location>
</feature>
<evidence type="ECO:0000256" key="2">
    <source>
        <dbReference type="ARBA" id="ARBA00022475"/>
    </source>
</evidence>
<dbReference type="OrthoDB" id="9793584at2"/>
<dbReference type="Proteomes" id="UP000318212">
    <property type="component" value="Unassembled WGS sequence"/>
</dbReference>
<evidence type="ECO:0000256" key="4">
    <source>
        <dbReference type="ARBA" id="ARBA00022617"/>
    </source>
</evidence>
<keyword evidence="17" id="KW-1185">Reference proteome</keyword>
<evidence type="ECO:0000256" key="6">
    <source>
        <dbReference type="ARBA" id="ARBA00022723"/>
    </source>
</evidence>
<evidence type="ECO:0000256" key="10">
    <source>
        <dbReference type="ARBA" id="ARBA00023004"/>
    </source>
</evidence>
<dbReference type="EMBL" id="VICE01000111">
    <property type="protein sequence ID" value="TQD42182.1"/>
    <property type="molecule type" value="Genomic_DNA"/>
</dbReference>
<organism evidence="16 17">
    <name type="scientific">Marilutibacter aestuarii</name>
    <dbReference type="NCBI Taxonomy" id="1706195"/>
    <lineage>
        <taxon>Bacteria</taxon>
        <taxon>Pseudomonadati</taxon>
        <taxon>Pseudomonadota</taxon>
        <taxon>Gammaproteobacteria</taxon>
        <taxon>Lysobacterales</taxon>
        <taxon>Lysobacteraceae</taxon>
        <taxon>Marilutibacter</taxon>
    </lineage>
</organism>
<dbReference type="NCBIfam" id="NF009729">
    <property type="entry name" value="PRK13254.1-3"/>
    <property type="match status" value="1"/>
</dbReference>
<evidence type="ECO:0000256" key="1">
    <source>
        <dbReference type="ARBA" id="ARBA00004533"/>
    </source>
</evidence>
<evidence type="ECO:0000256" key="11">
    <source>
        <dbReference type="ARBA" id="ARBA00023136"/>
    </source>
</evidence>
<protein>
    <recommendedName>
        <fullName evidence="13">Cytochrome c-type biogenesis protein CcmE</fullName>
    </recommendedName>
    <alternativeName>
        <fullName evidence="13">Cytochrome c maturation protein E</fullName>
    </alternativeName>
    <alternativeName>
        <fullName evidence="13">Heme chaperone CcmE</fullName>
    </alternativeName>
</protein>
<dbReference type="GO" id="GO:0046872">
    <property type="term" value="F:metal ion binding"/>
    <property type="evidence" value="ECO:0007669"/>
    <property type="project" value="UniProtKB-KW"/>
</dbReference>
<sequence>MNPTRRRRLLWVVALIAAAGIAATLVAMALQRNMAYLYTPREVISGEAGEKVAAGETRFRLGGMVAKGSFHRAEGSLEATFRVTDGDAEMPVSYSGILPDLFRENQAVVATGRMHDGRFVAEEILAKHDENYMPREVADKMGEAHQKHAVDTGPANAEGTE</sequence>
<dbReference type="GO" id="GO:0017003">
    <property type="term" value="P:protein-heme linkage"/>
    <property type="evidence" value="ECO:0007669"/>
    <property type="project" value="UniProtKB-UniRule"/>
</dbReference>
<dbReference type="NCBIfam" id="NF009727">
    <property type="entry name" value="PRK13254.1-1"/>
    <property type="match status" value="1"/>
</dbReference>
<dbReference type="GO" id="GO:0020037">
    <property type="term" value="F:heme binding"/>
    <property type="evidence" value="ECO:0007669"/>
    <property type="project" value="InterPro"/>
</dbReference>
<dbReference type="InterPro" id="IPR036127">
    <property type="entry name" value="CcmE-like_sf"/>
</dbReference>
<dbReference type="NCBIfam" id="NF009728">
    <property type="entry name" value="PRK13254.1-2"/>
    <property type="match status" value="1"/>
</dbReference>
<dbReference type="Gene3D" id="2.40.50.140">
    <property type="entry name" value="Nucleic acid-binding proteins"/>
    <property type="match status" value="1"/>
</dbReference>
<dbReference type="GO" id="GO:0005886">
    <property type="term" value="C:plasma membrane"/>
    <property type="evidence" value="ECO:0007669"/>
    <property type="project" value="UniProtKB-SubCell"/>
</dbReference>
<keyword evidence="5 13" id="KW-0812">Transmembrane</keyword>
<name>A0A508A8V6_9GAMM</name>
<evidence type="ECO:0000256" key="9">
    <source>
        <dbReference type="ARBA" id="ARBA00022989"/>
    </source>
</evidence>
<feature type="topological domain" description="Cytoplasmic" evidence="13">
    <location>
        <begin position="1"/>
        <end position="8"/>
    </location>
</feature>
<keyword evidence="3" id="KW-0997">Cell inner membrane</keyword>
<comment type="function">
    <text evidence="12 13">Heme chaperone required for the biogenesis of c-type cytochromes. Transiently binds heme delivered by CcmC and transfers the heme to apo-cytochromes in a process facilitated by CcmF and CcmH.</text>
</comment>